<dbReference type="Proteomes" id="UP001338125">
    <property type="component" value="Unassembled WGS sequence"/>
</dbReference>
<name>A0ABR0S7K5_9HYPO</name>
<evidence type="ECO:0000313" key="3">
    <source>
        <dbReference type="EMBL" id="KAK5987812.1"/>
    </source>
</evidence>
<protein>
    <submittedName>
        <fullName evidence="3">Transcription factor sre2</fullName>
    </submittedName>
</protein>
<organism evidence="3 4">
    <name type="scientific">Cladobotryum mycophilum</name>
    <dbReference type="NCBI Taxonomy" id="491253"/>
    <lineage>
        <taxon>Eukaryota</taxon>
        <taxon>Fungi</taxon>
        <taxon>Dikarya</taxon>
        <taxon>Ascomycota</taxon>
        <taxon>Pezizomycotina</taxon>
        <taxon>Sordariomycetes</taxon>
        <taxon>Hypocreomycetidae</taxon>
        <taxon>Hypocreales</taxon>
        <taxon>Hypocreaceae</taxon>
        <taxon>Cladobotryum</taxon>
    </lineage>
</organism>
<dbReference type="PROSITE" id="PS50888">
    <property type="entry name" value="BHLH"/>
    <property type="match status" value="1"/>
</dbReference>
<feature type="compositionally biased region" description="Basic and acidic residues" evidence="1">
    <location>
        <begin position="95"/>
        <end position="105"/>
    </location>
</feature>
<reference evidence="3 4" key="1">
    <citation type="submission" date="2024-01" db="EMBL/GenBank/DDBJ databases">
        <title>Complete genome of Cladobotryum mycophilum ATHUM6906.</title>
        <authorList>
            <person name="Christinaki A.C."/>
            <person name="Myridakis A.I."/>
            <person name="Kouvelis V.N."/>
        </authorList>
    </citation>
    <scope>NUCLEOTIDE SEQUENCE [LARGE SCALE GENOMIC DNA]</scope>
    <source>
        <strain evidence="3 4">ATHUM6906</strain>
    </source>
</reference>
<feature type="compositionally biased region" description="Polar residues" evidence="1">
    <location>
        <begin position="55"/>
        <end position="94"/>
    </location>
</feature>
<feature type="domain" description="BHLH" evidence="2">
    <location>
        <begin position="338"/>
        <end position="401"/>
    </location>
</feature>
<dbReference type="SUPFAM" id="SSF47459">
    <property type="entry name" value="HLH, helix-loop-helix DNA-binding domain"/>
    <property type="match status" value="1"/>
</dbReference>
<feature type="region of interest" description="Disordered" evidence="1">
    <location>
        <begin position="197"/>
        <end position="221"/>
    </location>
</feature>
<keyword evidence="4" id="KW-1185">Reference proteome</keyword>
<dbReference type="EMBL" id="JAVFKD010000016">
    <property type="protein sequence ID" value="KAK5987812.1"/>
    <property type="molecule type" value="Genomic_DNA"/>
</dbReference>
<sequence length="450" mass="50049">MSVSTVVMNHNNNIDLSSFSKRPVINLQQRQNTQQSSPTWNSPSLESKMNAFNMSASTSAPSLPSFDPANTNNLTQMSFPQVSPSIPNQNTSQDKTSHDTKRIKVESPPPSALDNIDSLLQFDDDAEKFASFEIDYSQFYNPTNQNRPGIDLTPGLGSGLYANPTAPFTEEDFLDDSAFDHSLSDDEDMFESLKLELPKENAPPPPPPVPQPSGRGLYSAPLSWNRLQPSAQPAIVNMQNDTPRRIGGDAWGTVQQSNSYVITPEERRRLLEIALALRPQPPVEQNVRKSSEDTSGTSEPPPANRDLKHKQPPNDTTAKQSTASKRICIEPGVKPKSADRMAHNDVERKYRTNLKEKITELRNAVPALQQTDDAESSSAQGTAKVSKGTVLTKATEYIHQLEQRNKDIMTEHRNLMRRLQAFETLLNSSMRTADMMPSHSMTLFDPRGFC</sequence>
<dbReference type="InterPro" id="IPR052099">
    <property type="entry name" value="Regulatory_TF_Diverse"/>
</dbReference>
<comment type="caution">
    <text evidence="3">The sequence shown here is derived from an EMBL/GenBank/DDBJ whole genome shotgun (WGS) entry which is preliminary data.</text>
</comment>
<dbReference type="PANTHER" id="PTHR47336">
    <property type="entry name" value="TRANSCRIPTION FACTOR HMS1-RELATED"/>
    <property type="match status" value="1"/>
</dbReference>
<feature type="compositionally biased region" description="Polar residues" evidence="1">
    <location>
        <begin position="313"/>
        <end position="324"/>
    </location>
</feature>
<dbReference type="PANTHER" id="PTHR47336:SF2">
    <property type="entry name" value="TRANSCRIPTION FACTOR HMS1-RELATED"/>
    <property type="match status" value="1"/>
</dbReference>
<dbReference type="Pfam" id="PF00010">
    <property type="entry name" value="HLH"/>
    <property type="match status" value="1"/>
</dbReference>
<feature type="compositionally biased region" description="Pro residues" evidence="1">
    <location>
        <begin position="201"/>
        <end position="211"/>
    </location>
</feature>
<proteinExistence type="predicted"/>
<evidence type="ECO:0000259" key="2">
    <source>
        <dbReference type="PROSITE" id="PS50888"/>
    </source>
</evidence>
<dbReference type="InterPro" id="IPR011598">
    <property type="entry name" value="bHLH_dom"/>
</dbReference>
<dbReference type="Gene3D" id="4.10.280.10">
    <property type="entry name" value="Helix-loop-helix DNA-binding domain"/>
    <property type="match status" value="1"/>
</dbReference>
<dbReference type="SMART" id="SM00353">
    <property type="entry name" value="HLH"/>
    <property type="match status" value="1"/>
</dbReference>
<evidence type="ECO:0000256" key="1">
    <source>
        <dbReference type="SAM" id="MobiDB-lite"/>
    </source>
</evidence>
<feature type="region of interest" description="Disordered" evidence="1">
    <location>
        <begin position="55"/>
        <end position="114"/>
    </location>
</feature>
<accession>A0ABR0S7K5</accession>
<feature type="region of interest" description="Disordered" evidence="1">
    <location>
        <begin position="281"/>
        <end position="344"/>
    </location>
</feature>
<dbReference type="InterPro" id="IPR036638">
    <property type="entry name" value="HLH_DNA-bd_sf"/>
</dbReference>
<evidence type="ECO:0000313" key="4">
    <source>
        <dbReference type="Proteomes" id="UP001338125"/>
    </source>
</evidence>
<gene>
    <name evidence="3" type="ORF">PT974_11946</name>
</gene>